<evidence type="ECO:0000313" key="2">
    <source>
        <dbReference type="EMBL" id="KAL3535763.1"/>
    </source>
</evidence>
<evidence type="ECO:0000256" key="1">
    <source>
        <dbReference type="SAM" id="MobiDB-lite"/>
    </source>
</evidence>
<dbReference type="Proteomes" id="UP001630127">
    <property type="component" value="Unassembled WGS sequence"/>
</dbReference>
<dbReference type="EMBL" id="JBJUIK010000002">
    <property type="protein sequence ID" value="KAL3535763.1"/>
    <property type="molecule type" value="Genomic_DNA"/>
</dbReference>
<evidence type="ECO:0000313" key="3">
    <source>
        <dbReference type="Proteomes" id="UP001630127"/>
    </source>
</evidence>
<feature type="region of interest" description="Disordered" evidence="1">
    <location>
        <begin position="82"/>
        <end position="103"/>
    </location>
</feature>
<dbReference type="PANTHER" id="PTHR33168">
    <property type="entry name" value="STRESS INDUCED PROTEIN-RELATED"/>
    <property type="match status" value="1"/>
</dbReference>
<comment type="caution">
    <text evidence="2">The sequence shown here is derived from an EMBL/GenBank/DDBJ whole genome shotgun (WGS) entry which is preliminary data.</text>
</comment>
<sequence>MDMRIWPRRSVSTKTIYLGRPYNHKELEETSPKLSNCNDNARSKKQSWKGLWRKLLKEKRKIFEPPVHVKFPYDAQSYTQNFDDGHMLDDDDEEEPGNDLLSRSFSMRFADPSKLFREKDVGM</sequence>
<keyword evidence="3" id="KW-1185">Reference proteome</keyword>
<accession>A0ABD3AX02</accession>
<reference evidence="2 3" key="1">
    <citation type="submission" date="2024-11" db="EMBL/GenBank/DDBJ databases">
        <title>A near-complete genome assembly of Cinchona calisaya.</title>
        <authorList>
            <person name="Lian D.C."/>
            <person name="Zhao X.W."/>
            <person name="Wei L."/>
        </authorList>
    </citation>
    <scope>NUCLEOTIDE SEQUENCE [LARGE SCALE GENOMIC DNA]</scope>
    <source>
        <tissue evidence="2">Nenye</tissue>
    </source>
</reference>
<organism evidence="2 3">
    <name type="scientific">Cinchona calisaya</name>
    <dbReference type="NCBI Taxonomy" id="153742"/>
    <lineage>
        <taxon>Eukaryota</taxon>
        <taxon>Viridiplantae</taxon>
        <taxon>Streptophyta</taxon>
        <taxon>Embryophyta</taxon>
        <taxon>Tracheophyta</taxon>
        <taxon>Spermatophyta</taxon>
        <taxon>Magnoliopsida</taxon>
        <taxon>eudicotyledons</taxon>
        <taxon>Gunneridae</taxon>
        <taxon>Pentapetalae</taxon>
        <taxon>asterids</taxon>
        <taxon>lamiids</taxon>
        <taxon>Gentianales</taxon>
        <taxon>Rubiaceae</taxon>
        <taxon>Cinchonoideae</taxon>
        <taxon>Cinchoneae</taxon>
        <taxon>Cinchona</taxon>
    </lineage>
</organism>
<name>A0ABD3AX02_9GENT</name>
<protein>
    <submittedName>
        <fullName evidence="2">Uncharacterized protein</fullName>
    </submittedName>
</protein>
<gene>
    <name evidence="2" type="ORF">ACH5RR_004224</name>
</gene>
<proteinExistence type="predicted"/>
<dbReference type="AlphaFoldDB" id="A0ABD3AX02"/>